<protein>
    <submittedName>
        <fullName evidence="1">Uncharacterized protein</fullName>
    </submittedName>
</protein>
<name>A0A8T0HW16_CERPU</name>
<gene>
    <name evidence="1" type="ORF">KC19_VG333100</name>
</gene>
<proteinExistence type="predicted"/>
<reference evidence="1" key="1">
    <citation type="submission" date="2020-06" db="EMBL/GenBank/DDBJ databases">
        <title>WGS assembly of Ceratodon purpureus strain R40.</title>
        <authorList>
            <person name="Carey S.B."/>
            <person name="Jenkins J."/>
            <person name="Shu S."/>
            <person name="Lovell J.T."/>
            <person name="Sreedasyam A."/>
            <person name="Maumus F."/>
            <person name="Tiley G.P."/>
            <person name="Fernandez-Pozo N."/>
            <person name="Barry K."/>
            <person name="Chen C."/>
            <person name="Wang M."/>
            <person name="Lipzen A."/>
            <person name="Daum C."/>
            <person name="Saski C.A."/>
            <person name="Payton A.C."/>
            <person name="Mcbreen J.C."/>
            <person name="Conrad R.E."/>
            <person name="Kollar L.M."/>
            <person name="Olsson S."/>
            <person name="Huttunen S."/>
            <person name="Landis J.B."/>
            <person name="Wickett N.J."/>
            <person name="Johnson M.G."/>
            <person name="Rensing S.A."/>
            <person name="Grimwood J."/>
            <person name="Schmutz J."/>
            <person name="Mcdaniel S.F."/>
        </authorList>
    </citation>
    <scope>NUCLEOTIDE SEQUENCE</scope>
    <source>
        <strain evidence="1">R40</strain>
    </source>
</reference>
<comment type="caution">
    <text evidence="1">The sequence shown here is derived from an EMBL/GenBank/DDBJ whole genome shotgun (WGS) entry which is preliminary data.</text>
</comment>
<evidence type="ECO:0000313" key="1">
    <source>
        <dbReference type="EMBL" id="KAG0575280.1"/>
    </source>
</evidence>
<dbReference type="EMBL" id="CM026426">
    <property type="protein sequence ID" value="KAG0575280.1"/>
    <property type="molecule type" value="Genomic_DNA"/>
</dbReference>
<accession>A0A8T0HW16</accession>
<organism evidence="1 2">
    <name type="scientific">Ceratodon purpureus</name>
    <name type="common">Fire moss</name>
    <name type="synonym">Dicranum purpureum</name>
    <dbReference type="NCBI Taxonomy" id="3225"/>
    <lineage>
        <taxon>Eukaryota</taxon>
        <taxon>Viridiplantae</taxon>
        <taxon>Streptophyta</taxon>
        <taxon>Embryophyta</taxon>
        <taxon>Bryophyta</taxon>
        <taxon>Bryophytina</taxon>
        <taxon>Bryopsida</taxon>
        <taxon>Dicranidae</taxon>
        <taxon>Pseudoditrichales</taxon>
        <taxon>Ditrichaceae</taxon>
        <taxon>Ceratodon</taxon>
    </lineage>
</organism>
<dbReference type="Proteomes" id="UP000822688">
    <property type="component" value="Chromosome V"/>
</dbReference>
<sequence length="62" mass="6818">MMSRGMSKSGHLKRFSMRRCFGHPAKSARFESAGDKYVQLGTYVIEPAGGLMAGVEPEIFAH</sequence>
<keyword evidence="2" id="KW-1185">Reference proteome</keyword>
<evidence type="ECO:0000313" key="2">
    <source>
        <dbReference type="Proteomes" id="UP000822688"/>
    </source>
</evidence>
<dbReference type="AlphaFoldDB" id="A0A8T0HW16"/>